<feature type="transmembrane region" description="Helical" evidence="8">
    <location>
        <begin position="61"/>
        <end position="83"/>
    </location>
</feature>
<proteinExistence type="inferred from homology"/>
<dbReference type="EMBL" id="CP112932">
    <property type="protein sequence ID" value="WPY01415.1"/>
    <property type="molecule type" value="Genomic_DNA"/>
</dbReference>
<evidence type="ECO:0000313" key="10">
    <source>
        <dbReference type="Proteomes" id="UP001326613"/>
    </source>
</evidence>
<keyword evidence="3" id="KW-0813">Transport</keyword>
<dbReference type="InterPro" id="IPR038770">
    <property type="entry name" value="Na+/solute_symporter_sf"/>
</dbReference>
<name>A0ABZ0UTN9_9RICK</name>
<accession>A0ABZ0UTN9</accession>
<keyword evidence="5 8" id="KW-0812">Transmembrane</keyword>
<feature type="transmembrane region" description="Helical" evidence="8">
    <location>
        <begin position="289"/>
        <end position="310"/>
    </location>
</feature>
<comment type="similarity">
    <text evidence="2">Belongs to the auxin efflux carrier (TC 2.A.69) family.</text>
</comment>
<reference evidence="9 10" key="1">
    <citation type="submission" date="2022-10" db="EMBL/GenBank/DDBJ databases">
        <title>Host association and intracellularity evolved multiple times independently in the Rickettsiales.</title>
        <authorList>
            <person name="Castelli M."/>
            <person name="Nardi T."/>
            <person name="Gammuto L."/>
            <person name="Bellinzona G."/>
            <person name="Sabaneyeva E."/>
            <person name="Potekhin A."/>
            <person name="Serra V."/>
            <person name="Petroni G."/>
            <person name="Sassera D."/>
        </authorList>
    </citation>
    <scope>NUCLEOTIDE SEQUENCE [LARGE SCALE GENOMIC DNA]</scope>
    <source>
        <strain evidence="9 10">Kr 154-4</strain>
    </source>
</reference>
<dbReference type="InterPro" id="IPR004776">
    <property type="entry name" value="Mem_transp_PIN-like"/>
</dbReference>
<feature type="transmembrane region" description="Helical" evidence="8">
    <location>
        <begin position="161"/>
        <end position="186"/>
    </location>
</feature>
<evidence type="ECO:0000256" key="6">
    <source>
        <dbReference type="ARBA" id="ARBA00022989"/>
    </source>
</evidence>
<feature type="transmembrane region" description="Helical" evidence="8">
    <location>
        <begin position="235"/>
        <end position="254"/>
    </location>
</feature>
<keyword evidence="10" id="KW-1185">Reference proteome</keyword>
<dbReference type="Gene3D" id="1.20.1530.20">
    <property type="match status" value="1"/>
</dbReference>
<evidence type="ECO:0000256" key="7">
    <source>
        <dbReference type="ARBA" id="ARBA00023136"/>
    </source>
</evidence>
<evidence type="ECO:0000256" key="2">
    <source>
        <dbReference type="ARBA" id="ARBA00010145"/>
    </source>
</evidence>
<feature type="transmembrane region" description="Helical" evidence="8">
    <location>
        <begin position="38"/>
        <end position="55"/>
    </location>
</feature>
<keyword evidence="7 8" id="KW-0472">Membrane</keyword>
<comment type="subcellular location">
    <subcellularLocation>
        <location evidence="1">Cell membrane</location>
        <topology evidence="1">Multi-pass membrane protein</topology>
    </subcellularLocation>
</comment>
<feature type="transmembrane region" description="Helical" evidence="8">
    <location>
        <begin position="104"/>
        <end position="125"/>
    </location>
</feature>
<sequence>MQDILFSTLPIFLITLIGSIIKRKWLVSEEFWRGLEKLSYFLLFPALLFNYISTADLKSVSLFKLILGLIISTSIISIALIIHRRHTNGDKIQFTSIFQGSIRYNNYIFFSVSNALFDAFGLTIVAVISSYMIVFTNLLSILVFASFISNEKNEKHHGLNFVILSLKLILTNPLIISSILGFIFNYAEIELNLGVQKTISSFSDSALAIGMLNVGASLKFVAYRKYYRQILFTSLIKLVLLPIVTFIVLWLMSINDLERSIGILYSCIPCASTAYALSRQLGGDPESMASIITFMTIFSVVSLSILMYILG</sequence>
<feature type="transmembrane region" description="Helical" evidence="8">
    <location>
        <begin position="131"/>
        <end position="149"/>
    </location>
</feature>
<feature type="transmembrane region" description="Helical" evidence="8">
    <location>
        <begin position="206"/>
        <end position="223"/>
    </location>
</feature>
<protein>
    <submittedName>
        <fullName evidence="9">AEC family transporter</fullName>
    </submittedName>
</protein>
<organism evidence="9 10">
    <name type="scientific">Candidatus Trichorickettsia mobilis</name>
    <dbReference type="NCBI Taxonomy" id="1346319"/>
    <lineage>
        <taxon>Bacteria</taxon>
        <taxon>Pseudomonadati</taxon>
        <taxon>Pseudomonadota</taxon>
        <taxon>Alphaproteobacteria</taxon>
        <taxon>Rickettsiales</taxon>
        <taxon>Rickettsiaceae</taxon>
        <taxon>Rickettsieae</taxon>
        <taxon>Candidatus Trichorickettsia</taxon>
    </lineage>
</organism>
<dbReference type="PANTHER" id="PTHR36838:SF4">
    <property type="entry name" value="AUXIN EFFLUX CARRIER FAMILY PROTEIN"/>
    <property type="match status" value="1"/>
</dbReference>
<evidence type="ECO:0000256" key="8">
    <source>
        <dbReference type="SAM" id="Phobius"/>
    </source>
</evidence>
<gene>
    <name evidence="9" type="ORF">Trichorick_01327</name>
</gene>
<dbReference type="Pfam" id="PF03547">
    <property type="entry name" value="Mem_trans"/>
    <property type="match status" value="1"/>
</dbReference>
<dbReference type="RefSeq" id="WP_323738190.1">
    <property type="nucleotide sequence ID" value="NZ_CP112932.1"/>
</dbReference>
<keyword evidence="4" id="KW-1003">Cell membrane</keyword>
<evidence type="ECO:0000256" key="5">
    <source>
        <dbReference type="ARBA" id="ARBA00022692"/>
    </source>
</evidence>
<evidence type="ECO:0000313" key="9">
    <source>
        <dbReference type="EMBL" id="WPY01415.1"/>
    </source>
</evidence>
<keyword evidence="6 8" id="KW-1133">Transmembrane helix</keyword>
<evidence type="ECO:0000256" key="1">
    <source>
        <dbReference type="ARBA" id="ARBA00004651"/>
    </source>
</evidence>
<evidence type="ECO:0000256" key="4">
    <source>
        <dbReference type="ARBA" id="ARBA00022475"/>
    </source>
</evidence>
<dbReference type="Proteomes" id="UP001326613">
    <property type="component" value="Chromosome"/>
</dbReference>
<evidence type="ECO:0000256" key="3">
    <source>
        <dbReference type="ARBA" id="ARBA00022448"/>
    </source>
</evidence>
<dbReference type="PANTHER" id="PTHR36838">
    <property type="entry name" value="AUXIN EFFLUX CARRIER FAMILY PROTEIN"/>
    <property type="match status" value="1"/>
</dbReference>
<feature type="transmembrane region" description="Helical" evidence="8">
    <location>
        <begin position="6"/>
        <end position="26"/>
    </location>
</feature>